<comment type="caution">
    <text evidence="3">The sequence shown here is derived from an EMBL/GenBank/DDBJ whole genome shotgun (WGS) entry which is preliminary data.</text>
</comment>
<dbReference type="PRINTS" id="PR00050">
    <property type="entry name" value="COLDSHOCK"/>
</dbReference>
<feature type="region of interest" description="Disordered" evidence="1">
    <location>
        <begin position="68"/>
        <end position="133"/>
    </location>
</feature>
<dbReference type="Pfam" id="PF00313">
    <property type="entry name" value="CSD"/>
    <property type="match status" value="1"/>
</dbReference>
<dbReference type="PANTHER" id="PTHR46565">
    <property type="entry name" value="COLD SHOCK DOMAIN PROTEIN 2"/>
    <property type="match status" value="1"/>
</dbReference>
<dbReference type="InterPro" id="IPR002059">
    <property type="entry name" value="CSP_DNA-bd"/>
</dbReference>
<dbReference type="CDD" id="cd04458">
    <property type="entry name" value="CSP_CDS"/>
    <property type="match status" value="1"/>
</dbReference>
<evidence type="ECO:0000313" key="3">
    <source>
        <dbReference type="EMBL" id="KAH0469740.1"/>
    </source>
</evidence>
<dbReference type="Proteomes" id="UP000775213">
    <property type="component" value="Unassembled WGS sequence"/>
</dbReference>
<sequence>MSQRKRLTGTVKWFSGQRRYGFVAPDIGGEDLFVHYNSIRSEGSRMLTQGDVVEFSVEKGENGRMKAVNVTGPAGTEIPVGESSGGGGFSGWSKGGGDGREEFGRGGGRSWGRNGRAVDPKIGFQRGKDTPLGDSPYPFGIPNLDQFITQSGKSNLPLKGRVLFSIWVSNHEESKELEEEKTEKLKT</sequence>
<evidence type="ECO:0000313" key="4">
    <source>
        <dbReference type="Proteomes" id="UP000775213"/>
    </source>
</evidence>
<gene>
    <name evidence="3" type="ORF">IEQ34_001298</name>
</gene>
<dbReference type="AlphaFoldDB" id="A0AAV7H6G7"/>
<dbReference type="Gene3D" id="2.40.50.140">
    <property type="entry name" value="Nucleic acid-binding proteins"/>
    <property type="match status" value="1"/>
</dbReference>
<dbReference type="PANTHER" id="PTHR46565:SF20">
    <property type="entry name" value="COLD SHOCK DOMAIN-CONTAINING PROTEIN 4"/>
    <property type="match status" value="1"/>
</dbReference>
<reference evidence="3 4" key="1">
    <citation type="journal article" date="2021" name="Hortic Res">
        <title>Chromosome-scale assembly of the Dendrobium chrysotoxum genome enhances the understanding of orchid evolution.</title>
        <authorList>
            <person name="Zhang Y."/>
            <person name="Zhang G.Q."/>
            <person name="Zhang D."/>
            <person name="Liu X.D."/>
            <person name="Xu X.Y."/>
            <person name="Sun W.H."/>
            <person name="Yu X."/>
            <person name="Zhu X."/>
            <person name="Wang Z.W."/>
            <person name="Zhao X."/>
            <person name="Zhong W.Y."/>
            <person name="Chen H."/>
            <person name="Yin W.L."/>
            <person name="Huang T."/>
            <person name="Niu S.C."/>
            <person name="Liu Z.J."/>
        </authorList>
    </citation>
    <scope>NUCLEOTIDE SEQUENCE [LARGE SCALE GENOMIC DNA]</scope>
    <source>
        <strain evidence="3">Lindl</strain>
    </source>
</reference>
<feature type="domain" description="CSD" evidence="2">
    <location>
        <begin position="6"/>
        <end position="72"/>
    </location>
</feature>
<dbReference type="EMBL" id="JAGFBR010000002">
    <property type="protein sequence ID" value="KAH0469740.1"/>
    <property type="molecule type" value="Genomic_DNA"/>
</dbReference>
<evidence type="ECO:0000259" key="2">
    <source>
        <dbReference type="PROSITE" id="PS51857"/>
    </source>
</evidence>
<organism evidence="3 4">
    <name type="scientific">Dendrobium chrysotoxum</name>
    <name type="common">Orchid</name>
    <dbReference type="NCBI Taxonomy" id="161865"/>
    <lineage>
        <taxon>Eukaryota</taxon>
        <taxon>Viridiplantae</taxon>
        <taxon>Streptophyta</taxon>
        <taxon>Embryophyta</taxon>
        <taxon>Tracheophyta</taxon>
        <taxon>Spermatophyta</taxon>
        <taxon>Magnoliopsida</taxon>
        <taxon>Liliopsida</taxon>
        <taxon>Asparagales</taxon>
        <taxon>Orchidaceae</taxon>
        <taxon>Epidendroideae</taxon>
        <taxon>Malaxideae</taxon>
        <taxon>Dendrobiinae</taxon>
        <taxon>Dendrobium</taxon>
    </lineage>
</organism>
<proteinExistence type="predicted"/>
<dbReference type="GO" id="GO:0003676">
    <property type="term" value="F:nucleic acid binding"/>
    <property type="evidence" value="ECO:0007669"/>
    <property type="project" value="InterPro"/>
</dbReference>
<dbReference type="InterPro" id="IPR012340">
    <property type="entry name" value="NA-bd_OB-fold"/>
</dbReference>
<name>A0AAV7H6G7_DENCH</name>
<accession>A0AAV7H6G7</accession>
<protein>
    <recommendedName>
        <fullName evidence="2">CSD domain-containing protein</fullName>
    </recommendedName>
</protein>
<dbReference type="PROSITE" id="PS51857">
    <property type="entry name" value="CSD_2"/>
    <property type="match status" value="1"/>
</dbReference>
<keyword evidence="4" id="KW-1185">Reference proteome</keyword>
<dbReference type="SMART" id="SM00357">
    <property type="entry name" value="CSP"/>
    <property type="match status" value="1"/>
</dbReference>
<dbReference type="InterPro" id="IPR011129">
    <property type="entry name" value="CSD"/>
</dbReference>
<evidence type="ECO:0000256" key="1">
    <source>
        <dbReference type="SAM" id="MobiDB-lite"/>
    </source>
</evidence>
<feature type="compositionally biased region" description="Gly residues" evidence="1">
    <location>
        <begin position="83"/>
        <end position="96"/>
    </location>
</feature>
<dbReference type="SUPFAM" id="SSF50249">
    <property type="entry name" value="Nucleic acid-binding proteins"/>
    <property type="match status" value="1"/>
</dbReference>